<dbReference type="RefSeq" id="WP_265961441.1">
    <property type="nucleotide sequence ID" value="NZ_JAPEVI010000003.1"/>
</dbReference>
<proteinExistence type="predicted"/>
<keyword evidence="2" id="KW-0808">Transferase</keyword>
<dbReference type="EMBL" id="JAPEVI010000003">
    <property type="protein sequence ID" value="MCX2721732.1"/>
    <property type="molecule type" value="Genomic_DNA"/>
</dbReference>
<dbReference type="InterPro" id="IPR000182">
    <property type="entry name" value="GNAT_dom"/>
</dbReference>
<name>A0ABT3QXU6_9HYPH</name>
<dbReference type="Pfam" id="PF00583">
    <property type="entry name" value="Acetyltransf_1"/>
    <property type="match status" value="1"/>
</dbReference>
<dbReference type="SUPFAM" id="SSF55729">
    <property type="entry name" value="Acyl-CoA N-acyltransferases (Nat)"/>
    <property type="match status" value="1"/>
</dbReference>
<evidence type="ECO:0000313" key="2">
    <source>
        <dbReference type="EMBL" id="MCX2721732.1"/>
    </source>
</evidence>
<protein>
    <submittedName>
        <fullName evidence="2">GNAT family N-acetyltransferase</fullName>
        <ecNumber evidence="2">2.3.1.-</ecNumber>
    </submittedName>
</protein>
<dbReference type="CDD" id="cd04301">
    <property type="entry name" value="NAT_SF"/>
    <property type="match status" value="1"/>
</dbReference>
<feature type="domain" description="N-acetyltransferase" evidence="1">
    <location>
        <begin position="3"/>
        <end position="189"/>
    </location>
</feature>
<dbReference type="InterPro" id="IPR016181">
    <property type="entry name" value="Acyl_CoA_acyltransferase"/>
</dbReference>
<dbReference type="EC" id="2.3.1.-" evidence="2"/>
<dbReference type="PROSITE" id="PS51186">
    <property type="entry name" value="GNAT"/>
    <property type="match status" value="1"/>
</dbReference>
<evidence type="ECO:0000313" key="3">
    <source>
        <dbReference type="Proteomes" id="UP001300261"/>
    </source>
</evidence>
<reference evidence="2 3" key="1">
    <citation type="journal article" date="2016" name="Int. J. Syst. Evol. Microbiol.">
        <title>Labrenzia salina sp. nov., isolated from the rhizosphere of the halophyte Arthrocnemum macrostachyum.</title>
        <authorList>
            <person name="Camacho M."/>
            <person name="Redondo-Gomez S."/>
            <person name="Rodriguez-Llorente I."/>
            <person name="Rohde M."/>
            <person name="Sproer C."/>
            <person name="Schumann P."/>
            <person name="Klenk H.P."/>
            <person name="Montero-Calasanz M.D.C."/>
        </authorList>
    </citation>
    <scope>NUCLEOTIDE SEQUENCE [LARGE SCALE GENOMIC DNA]</scope>
    <source>
        <strain evidence="2 3">DSM 29163</strain>
    </source>
</reference>
<keyword evidence="2" id="KW-0012">Acyltransferase</keyword>
<dbReference type="Proteomes" id="UP001300261">
    <property type="component" value="Unassembled WGS sequence"/>
</dbReference>
<organism evidence="2 3">
    <name type="scientific">Roseibium salinum</name>
    <dbReference type="NCBI Taxonomy" id="1604349"/>
    <lineage>
        <taxon>Bacteria</taxon>
        <taxon>Pseudomonadati</taxon>
        <taxon>Pseudomonadota</taxon>
        <taxon>Alphaproteobacteria</taxon>
        <taxon>Hyphomicrobiales</taxon>
        <taxon>Stappiaceae</taxon>
        <taxon>Roseibium</taxon>
    </lineage>
</organism>
<gene>
    <name evidence="2" type="ORF">ON753_04825</name>
</gene>
<dbReference type="Gene3D" id="3.40.630.30">
    <property type="match status" value="1"/>
</dbReference>
<sequence length="195" mass="22199">MAVEIRTLTGEELKTALADLAHLRISVFRDWPYLYDGSADYEAKYLQRYAQSDGAVIVGAYDGGKLVGAATGEPLRKELEAFRAPFEARGFSCGDIFYMAESVLDPAWRGQGIGHRFFDAREAHARQLGFGKAAFCAVVRPDDHPLRPQSYRPLDTFWRKRGYEKLDGLIVRFPWKDVGDTRETEKPMQVWFRSL</sequence>
<accession>A0ABT3QXU6</accession>
<evidence type="ECO:0000259" key="1">
    <source>
        <dbReference type="PROSITE" id="PS51186"/>
    </source>
</evidence>
<comment type="caution">
    <text evidence="2">The sequence shown here is derived from an EMBL/GenBank/DDBJ whole genome shotgun (WGS) entry which is preliminary data.</text>
</comment>
<keyword evidence="3" id="KW-1185">Reference proteome</keyword>
<dbReference type="GO" id="GO:0016746">
    <property type="term" value="F:acyltransferase activity"/>
    <property type="evidence" value="ECO:0007669"/>
    <property type="project" value="UniProtKB-KW"/>
</dbReference>